<dbReference type="InterPro" id="IPR046906">
    <property type="entry name" value="Mab-21_HhH/H2TH-like"/>
</dbReference>
<dbReference type="GO" id="GO:0016020">
    <property type="term" value="C:membrane"/>
    <property type="evidence" value="ECO:0007669"/>
    <property type="project" value="UniProtKB-SubCell"/>
</dbReference>
<evidence type="ECO:0000256" key="5">
    <source>
        <dbReference type="ARBA" id="ARBA00022989"/>
    </source>
</evidence>
<reference evidence="11" key="1">
    <citation type="submission" date="2025-08" db="UniProtKB">
        <authorList>
            <consortium name="RefSeq"/>
        </authorList>
    </citation>
    <scope>IDENTIFICATION</scope>
</reference>
<evidence type="ECO:0000259" key="9">
    <source>
        <dbReference type="Pfam" id="PF20266"/>
    </source>
</evidence>
<dbReference type="PANTHER" id="PTHR10656:SF40">
    <property type="entry name" value="INOSITOL 1,4,5-TRISPHOSPHATE RECEPTOR-INTERACTING PROTEIN-LIKE 1"/>
    <property type="match status" value="1"/>
</dbReference>
<keyword evidence="3" id="KW-0812">Transmembrane</keyword>
<evidence type="ECO:0000256" key="7">
    <source>
        <dbReference type="SAM" id="MobiDB-lite"/>
    </source>
</evidence>
<dbReference type="Pfam" id="PF20266">
    <property type="entry name" value="Mab-21_C"/>
    <property type="match status" value="1"/>
</dbReference>
<dbReference type="AlphaFoldDB" id="A0A6J0GLR7"/>
<feature type="chain" id="PRO_5026914532" evidence="8">
    <location>
        <begin position="24"/>
        <end position="503"/>
    </location>
</feature>
<evidence type="ECO:0000313" key="10">
    <source>
        <dbReference type="Proteomes" id="UP000504624"/>
    </source>
</evidence>
<evidence type="ECO:0000256" key="6">
    <source>
        <dbReference type="ARBA" id="ARBA00023136"/>
    </source>
</evidence>
<proteinExistence type="inferred from homology"/>
<evidence type="ECO:0000313" key="11">
    <source>
        <dbReference type="RefSeq" id="XP_017662898.1"/>
    </source>
</evidence>
<name>A0A6J0GLR7_9PASS</name>
<evidence type="ECO:0000256" key="8">
    <source>
        <dbReference type="SAM" id="SignalP"/>
    </source>
</evidence>
<evidence type="ECO:0000256" key="2">
    <source>
        <dbReference type="ARBA" id="ARBA00005554"/>
    </source>
</evidence>
<dbReference type="Gene3D" id="3.30.460.90">
    <property type="match status" value="1"/>
</dbReference>
<keyword evidence="5" id="KW-1133">Transmembrane helix</keyword>
<evidence type="ECO:0000256" key="1">
    <source>
        <dbReference type="ARBA" id="ARBA00004479"/>
    </source>
</evidence>
<evidence type="ECO:0000256" key="4">
    <source>
        <dbReference type="ARBA" id="ARBA00022729"/>
    </source>
</evidence>
<protein>
    <submittedName>
        <fullName evidence="11">Inositol 1,4,5-trisphosphate receptor-interacting protein-like 1 isoform X1</fullName>
    </submittedName>
</protein>
<comment type="similarity">
    <text evidence="2">Belongs to the ITPRIP family.</text>
</comment>
<feature type="compositionally biased region" description="Acidic residues" evidence="7">
    <location>
        <begin position="103"/>
        <end position="121"/>
    </location>
</feature>
<feature type="domain" description="Mab-21-like HhH/H2TH-like" evidence="9">
    <location>
        <begin position="394"/>
        <end position="465"/>
    </location>
</feature>
<feature type="signal peptide" evidence="8">
    <location>
        <begin position="1"/>
        <end position="23"/>
    </location>
</feature>
<dbReference type="RefSeq" id="XP_017662898.1">
    <property type="nucleotide sequence ID" value="XM_017807409.1"/>
</dbReference>
<comment type="subcellular location">
    <subcellularLocation>
        <location evidence="1">Membrane</location>
        <topology evidence="1">Single-pass type I membrane protein</topology>
    </subcellularLocation>
</comment>
<organism evidence="10 11">
    <name type="scientific">Lepidothrix coronata</name>
    <name type="common">blue-crowned manakin</name>
    <dbReference type="NCBI Taxonomy" id="321398"/>
    <lineage>
        <taxon>Eukaryota</taxon>
        <taxon>Metazoa</taxon>
        <taxon>Chordata</taxon>
        <taxon>Craniata</taxon>
        <taxon>Vertebrata</taxon>
        <taxon>Euteleostomi</taxon>
        <taxon>Archelosauria</taxon>
        <taxon>Archosauria</taxon>
        <taxon>Dinosauria</taxon>
        <taxon>Saurischia</taxon>
        <taxon>Theropoda</taxon>
        <taxon>Coelurosauria</taxon>
        <taxon>Aves</taxon>
        <taxon>Neognathae</taxon>
        <taxon>Neoaves</taxon>
        <taxon>Telluraves</taxon>
        <taxon>Australaves</taxon>
        <taxon>Passeriformes</taxon>
        <taxon>Pipridae</taxon>
        <taxon>Lepidothrix</taxon>
    </lineage>
</organism>
<dbReference type="GeneID" id="108493703"/>
<dbReference type="Proteomes" id="UP000504624">
    <property type="component" value="Unplaced"/>
</dbReference>
<keyword evidence="10" id="KW-1185">Reference proteome</keyword>
<evidence type="ECO:0000256" key="3">
    <source>
        <dbReference type="ARBA" id="ARBA00022692"/>
    </source>
</evidence>
<dbReference type="InterPro" id="IPR024810">
    <property type="entry name" value="MAB21L/cGLR"/>
</dbReference>
<sequence length="503" mass="58331">MTFRKLFLILLLKCILEYPRLVSDRLDEETRDHMQQRAEYLDQEMTQLQKELERVTPGQIAKAWRALLWAALHEWQFWALAGIQVLLLGLCWKLKKRSHEVDSSDEEESSSTESEESEGEDPSERDLARIYERRIQWSVHKLAHRRRVVEELMRDLLRVSHERFLNSFFLVLQPAIGVGSACEGWSPQEEKDVVYCMLVPLKPPCGHTFHLKPNTTGEMPQKGMCVCVELVCTCTKEQGGSKTLCFLHHCKEELKRNQEPSLLQTLCTGPYLDAQKIALWFQEFVTSAWEEVLCSHHYSMKVLPSTRSCKLKLKKAHRKPLLVEIIFGVQQGDSDIFLSSQPTEALVPPSTTWLETYAVAEAMFFQHVSRQAPRHSCYLKCLQLCARILVGTGFSPYTLKTVVMHLLTLIPLAGWCRKDFLLRLDDVMQYLRCCVEEKRLNHFFFGNEDMPKEISLPKAFQMAQPINLFQNLVQDPDAQAKALHEVNYMTDQLRRQLFYGFCT</sequence>
<feature type="region of interest" description="Disordered" evidence="7">
    <location>
        <begin position="102"/>
        <end position="125"/>
    </location>
</feature>
<dbReference type="SMART" id="SM01265">
    <property type="entry name" value="Mab-21"/>
    <property type="match status" value="1"/>
</dbReference>
<dbReference type="OrthoDB" id="9390510at2759"/>
<dbReference type="Gene3D" id="1.10.1410.40">
    <property type="match status" value="1"/>
</dbReference>
<keyword evidence="6" id="KW-0472">Membrane</keyword>
<dbReference type="PANTHER" id="PTHR10656">
    <property type="entry name" value="CELL FATE DETERMINING PROTEIN MAB21-RELATED"/>
    <property type="match status" value="1"/>
</dbReference>
<dbReference type="PRINTS" id="PR02107">
    <property type="entry name" value="INOS145TPRIP"/>
</dbReference>
<dbReference type="InterPro" id="IPR026250">
    <property type="entry name" value="ITPRIP-like"/>
</dbReference>
<keyword evidence="4 8" id="KW-0732">Signal</keyword>
<accession>A0A6J0GLR7</accession>
<gene>
    <name evidence="11" type="primary">LOC108493703</name>
</gene>